<keyword evidence="3" id="KW-0479">Metal-binding</keyword>
<dbReference type="InterPro" id="IPR013658">
    <property type="entry name" value="SGL"/>
</dbReference>
<feature type="domain" description="SMP-30/Gluconolactonase/LRE-like region" evidence="4">
    <location>
        <begin position="28"/>
        <end position="290"/>
    </location>
</feature>
<evidence type="ECO:0000313" key="6">
    <source>
        <dbReference type="Proteomes" id="UP000625711"/>
    </source>
</evidence>
<comment type="cofactor">
    <cofactor evidence="3">
        <name>Zn(2+)</name>
        <dbReference type="ChEBI" id="CHEBI:29105"/>
    </cofactor>
    <text evidence="3">Binds 1 divalent metal cation per subunit.</text>
</comment>
<comment type="similarity">
    <text evidence="1">Belongs to the SMP-30/CGR1 family.</text>
</comment>
<feature type="binding site" evidence="3">
    <location>
        <position position="29"/>
    </location>
    <ligand>
        <name>a divalent metal cation</name>
        <dbReference type="ChEBI" id="CHEBI:60240"/>
    </ligand>
</feature>
<dbReference type="GO" id="GO:0019853">
    <property type="term" value="P:L-ascorbic acid biosynthetic process"/>
    <property type="evidence" value="ECO:0007669"/>
    <property type="project" value="TreeGrafter"/>
</dbReference>
<evidence type="ECO:0000256" key="3">
    <source>
        <dbReference type="PIRSR" id="PIRSR605511-2"/>
    </source>
</evidence>
<organism evidence="5 6">
    <name type="scientific">Rhynchophorus ferrugineus</name>
    <name type="common">Red palm weevil</name>
    <name type="synonym">Curculio ferrugineus</name>
    <dbReference type="NCBI Taxonomy" id="354439"/>
    <lineage>
        <taxon>Eukaryota</taxon>
        <taxon>Metazoa</taxon>
        <taxon>Ecdysozoa</taxon>
        <taxon>Arthropoda</taxon>
        <taxon>Hexapoda</taxon>
        <taxon>Insecta</taxon>
        <taxon>Pterygota</taxon>
        <taxon>Neoptera</taxon>
        <taxon>Endopterygota</taxon>
        <taxon>Coleoptera</taxon>
        <taxon>Polyphaga</taxon>
        <taxon>Cucujiformia</taxon>
        <taxon>Curculionidae</taxon>
        <taxon>Dryophthorinae</taxon>
        <taxon>Rhynchophorus</taxon>
    </lineage>
</organism>
<sequence>MKLYIYCFVYFSPTSFKIVPITDPLQHTEGPHWDHKNSILYYVDTFQATAYRWNSKTNAVTYQKFDGRNSIGTITPIKDRDGQFIVSSDRYIYHLEWDGQENNTGVIKELFLIEPTKPKNQFNDGKADINGTLWLGTLTREPDLSVSPSGGNLYQMALCSHPSHKQYEERIAGTTISNGLCWSCNNNHFFYIDSAKKTIDKYKFDVNTGSLGEKETIFTLENYPAIEGILDGMTIDSDNNLWVATFGGSSVLKINSRTGKLLRVVPMPAKYVTSVAFGGKKLDVLYVTTSRLHLTRDEICECQSAGSVFAVYGLKAKGVVMNEVEYNAEEEPEDTTVYCSK</sequence>
<evidence type="ECO:0000256" key="1">
    <source>
        <dbReference type="ARBA" id="ARBA00008853"/>
    </source>
</evidence>
<dbReference type="PANTHER" id="PTHR10907:SF47">
    <property type="entry name" value="REGUCALCIN"/>
    <property type="match status" value="1"/>
</dbReference>
<feature type="binding site" evidence="3">
    <location>
        <position position="123"/>
    </location>
    <ligand>
        <name>substrate</name>
    </ligand>
</feature>
<dbReference type="AlphaFoldDB" id="A0A834I2F8"/>
<keyword evidence="6" id="KW-1185">Reference proteome</keyword>
<comment type="caution">
    <text evidence="5">The sequence shown here is derived from an EMBL/GenBank/DDBJ whole genome shotgun (WGS) entry which is preliminary data.</text>
</comment>
<dbReference type="OrthoDB" id="423498at2759"/>
<proteinExistence type="inferred from homology"/>
<dbReference type="InterPro" id="IPR011042">
    <property type="entry name" value="6-blade_b-propeller_TolB-like"/>
</dbReference>
<reference evidence="5" key="1">
    <citation type="submission" date="2020-08" db="EMBL/GenBank/DDBJ databases">
        <title>Genome sequencing and assembly of the red palm weevil Rhynchophorus ferrugineus.</title>
        <authorList>
            <person name="Dias G.B."/>
            <person name="Bergman C.M."/>
            <person name="Manee M."/>
        </authorList>
    </citation>
    <scope>NUCLEOTIDE SEQUENCE</scope>
    <source>
        <strain evidence="5">AA-2017</strain>
        <tissue evidence="5">Whole larva</tissue>
    </source>
</reference>
<gene>
    <name evidence="5" type="ORF">GWI33_017210</name>
</gene>
<dbReference type="InterPro" id="IPR005511">
    <property type="entry name" value="SMP-30"/>
</dbReference>
<evidence type="ECO:0000259" key="4">
    <source>
        <dbReference type="Pfam" id="PF08450"/>
    </source>
</evidence>
<dbReference type="GO" id="GO:0004341">
    <property type="term" value="F:gluconolactonase activity"/>
    <property type="evidence" value="ECO:0007669"/>
    <property type="project" value="TreeGrafter"/>
</dbReference>
<keyword evidence="3" id="KW-0862">Zinc</keyword>
<dbReference type="PRINTS" id="PR01790">
    <property type="entry name" value="SMP30FAMILY"/>
</dbReference>
<dbReference type="Proteomes" id="UP000625711">
    <property type="component" value="Unassembled WGS sequence"/>
</dbReference>
<feature type="active site" description="Proton donor/acceptor" evidence="2">
    <location>
        <position position="231"/>
    </location>
</feature>
<feature type="binding site" evidence="3">
    <location>
        <position position="178"/>
    </location>
    <ligand>
        <name>a divalent metal cation</name>
        <dbReference type="ChEBI" id="CHEBI:60240"/>
    </ligand>
</feature>
<name>A0A834I2F8_RHYFE</name>
<evidence type="ECO:0000256" key="2">
    <source>
        <dbReference type="PIRSR" id="PIRSR605511-1"/>
    </source>
</evidence>
<evidence type="ECO:0000313" key="5">
    <source>
        <dbReference type="EMBL" id="KAF7269770.1"/>
    </source>
</evidence>
<accession>A0A834I2F8</accession>
<dbReference type="EMBL" id="JAACXV010014187">
    <property type="protein sequence ID" value="KAF7269770.1"/>
    <property type="molecule type" value="Genomic_DNA"/>
</dbReference>
<dbReference type="PANTHER" id="PTHR10907">
    <property type="entry name" value="REGUCALCIN"/>
    <property type="match status" value="1"/>
</dbReference>
<dbReference type="Pfam" id="PF08450">
    <property type="entry name" value="SGL"/>
    <property type="match status" value="1"/>
</dbReference>
<protein>
    <recommendedName>
        <fullName evidence="4">SMP-30/Gluconolactonase/LRE-like region domain-containing protein</fullName>
    </recommendedName>
</protein>
<dbReference type="Gene3D" id="2.120.10.30">
    <property type="entry name" value="TolB, C-terminal domain"/>
    <property type="match status" value="1"/>
</dbReference>
<feature type="binding site" evidence="3">
    <location>
        <position position="141"/>
    </location>
    <ligand>
        <name>substrate</name>
    </ligand>
</feature>
<feature type="binding site" evidence="3">
    <location>
        <position position="231"/>
    </location>
    <ligand>
        <name>a divalent metal cation</name>
        <dbReference type="ChEBI" id="CHEBI:60240"/>
    </ligand>
</feature>
<dbReference type="GO" id="GO:0005509">
    <property type="term" value="F:calcium ion binding"/>
    <property type="evidence" value="ECO:0007669"/>
    <property type="project" value="TreeGrafter"/>
</dbReference>
<dbReference type="SUPFAM" id="SSF63829">
    <property type="entry name" value="Calcium-dependent phosphotriesterase"/>
    <property type="match status" value="1"/>
</dbReference>